<dbReference type="VEuPathDB" id="FungiDB:EMCG_01299"/>
<dbReference type="Proteomes" id="UP000226031">
    <property type="component" value="Unassembled WGS sequence"/>
</dbReference>
<reference evidence="1 2" key="1">
    <citation type="submission" date="2017-10" db="EMBL/GenBank/DDBJ databases">
        <title>Comparative genomics in systemic dimorphic fungi from Ajellomycetaceae.</title>
        <authorList>
            <person name="Munoz J.F."/>
            <person name="Mcewen J.G."/>
            <person name="Clay O.K."/>
            <person name="Cuomo C.A."/>
        </authorList>
    </citation>
    <scope>NUCLEOTIDE SEQUENCE [LARGE SCALE GENOMIC DNA]</scope>
    <source>
        <strain evidence="1 2">UAMH4076</strain>
    </source>
</reference>
<dbReference type="EMBL" id="PDND01000042">
    <property type="protein sequence ID" value="PGH34346.1"/>
    <property type="molecule type" value="Genomic_DNA"/>
</dbReference>
<comment type="caution">
    <text evidence="1">The sequence shown here is derived from an EMBL/GenBank/DDBJ whole genome shotgun (WGS) entry which is preliminary data.</text>
</comment>
<name>A0A2B7ZK49_9EURO</name>
<evidence type="ECO:0000313" key="2">
    <source>
        <dbReference type="Proteomes" id="UP000226031"/>
    </source>
</evidence>
<keyword evidence="2" id="KW-1185">Reference proteome</keyword>
<protein>
    <submittedName>
        <fullName evidence="1">Uncharacterized protein</fullName>
    </submittedName>
</protein>
<dbReference type="AlphaFoldDB" id="A0A2B7ZK49"/>
<evidence type="ECO:0000313" key="1">
    <source>
        <dbReference type="EMBL" id="PGH34346.1"/>
    </source>
</evidence>
<organism evidence="1 2">
    <name type="scientific">[Emmonsia] crescens</name>
    <dbReference type="NCBI Taxonomy" id="73230"/>
    <lineage>
        <taxon>Eukaryota</taxon>
        <taxon>Fungi</taxon>
        <taxon>Dikarya</taxon>
        <taxon>Ascomycota</taxon>
        <taxon>Pezizomycotina</taxon>
        <taxon>Eurotiomycetes</taxon>
        <taxon>Eurotiomycetidae</taxon>
        <taxon>Onygenales</taxon>
        <taxon>Ajellomycetaceae</taxon>
        <taxon>Emergomyces</taxon>
    </lineage>
</organism>
<gene>
    <name evidence="1" type="ORF">GX50_02829</name>
</gene>
<proteinExistence type="predicted"/>
<sequence>MEDGQQILNTESGLASHRQVQIVFIRQQSQSKLHAVGTGFVEQSEEFPLHPDGALLCHIELAQSPVSITSKVLTCTCDEIGIAVYSLESTKIMKINISLITYALQQGLSIPRSLHTVDDLGCGISILFAGD</sequence>
<accession>A0A2B7ZK49</accession>